<feature type="non-terminal residue" evidence="1">
    <location>
        <position position="200"/>
    </location>
</feature>
<sequence length="200" mass="21430">MRVILSIIIHQTNKEKNTMKNVKKLLIFATISTFVFASSTRTNALGGAGFWEDDYANIGSFPASVNGQNVAWTNGSNFTTIFDKDGTTWGFAGGNANDVVNMYWGNGTYGGNLGLAMVPESSDGAGDGATQINAGFGMPLAGGDFGFTYASGGDIHINHRRAQDVWLWDSMLINVDMRAEDTEAATPVEAEMSFGVHCYS</sequence>
<gene>
    <name evidence="1" type="ORF">METZ01_LOCUS427513</name>
</gene>
<dbReference type="AlphaFoldDB" id="A0A382XUZ9"/>
<name>A0A382XUZ9_9ZZZZ</name>
<reference evidence="1" key="1">
    <citation type="submission" date="2018-05" db="EMBL/GenBank/DDBJ databases">
        <authorList>
            <person name="Lanie J.A."/>
            <person name="Ng W.-L."/>
            <person name="Kazmierczak K.M."/>
            <person name="Andrzejewski T.M."/>
            <person name="Davidsen T.M."/>
            <person name="Wayne K.J."/>
            <person name="Tettelin H."/>
            <person name="Glass J.I."/>
            <person name="Rusch D."/>
            <person name="Podicherti R."/>
            <person name="Tsui H.-C.T."/>
            <person name="Winkler M.E."/>
        </authorList>
    </citation>
    <scope>NUCLEOTIDE SEQUENCE</scope>
</reference>
<protein>
    <submittedName>
        <fullName evidence="1">Uncharacterized protein</fullName>
    </submittedName>
</protein>
<dbReference type="EMBL" id="UINC01170555">
    <property type="protein sequence ID" value="SVD74659.1"/>
    <property type="molecule type" value="Genomic_DNA"/>
</dbReference>
<evidence type="ECO:0000313" key="1">
    <source>
        <dbReference type="EMBL" id="SVD74659.1"/>
    </source>
</evidence>
<organism evidence="1">
    <name type="scientific">marine metagenome</name>
    <dbReference type="NCBI Taxonomy" id="408172"/>
    <lineage>
        <taxon>unclassified sequences</taxon>
        <taxon>metagenomes</taxon>
        <taxon>ecological metagenomes</taxon>
    </lineage>
</organism>
<accession>A0A382XUZ9</accession>
<proteinExistence type="predicted"/>